<feature type="region of interest" description="Disordered" evidence="1">
    <location>
        <begin position="65"/>
        <end position="96"/>
    </location>
</feature>
<feature type="compositionally biased region" description="Basic and acidic residues" evidence="1">
    <location>
        <begin position="68"/>
        <end position="85"/>
    </location>
</feature>
<dbReference type="EMBL" id="BOOC01000042">
    <property type="protein sequence ID" value="GIH43581.1"/>
    <property type="molecule type" value="Genomic_DNA"/>
</dbReference>
<sequence>MRLVSRPPDGAAGHHRGGTEVGVNGADAVTAADQAGGTFWWRGRGMVGDPARLTACLMAAALGMGGGDEGRGTGRSGGRDVEIGRGDVAGGRQGLR</sequence>
<proteinExistence type="predicted"/>
<comment type="caution">
    <text evidence="2">The sequence shown here is derived from an EMBL/GenBank/DDBJ whole genome shotgun (WGS) entry which is preliminary data.</text>
</comment>
<gene>
    <name evidence="2" type="ORF">Mco01_65810</name>
</gene>
<reference evidence="2 3" key="1">
    <citation type="submission" date="2021-01" db="EMBL/GenBank/DDBJ databases">
        <title>Whole genome shotgun sequence of Microbispora corallina NBRC 16416.</title>
        <authorList>
            <person name="Komaki H."/>
            <person name="Tamura T."/>
        </authorList>
    </citation>
    <scope>NUCLEOTIDE SEQUENCE [LARGE SCALE GENOMIC DNA]</scope>
    <source>
        <strain evidence="2 3">NBRC 16416</strain>
    </source>
</reference>
<protein>
    <submittedName>
        <fullName evidence="2">Uncharacterized protein</fullName>
    </submittedName>
</protein>
<organism evidence="2 3">
    <name type="scientific">Microbispora corallina</name>
    <dbReference type="NCBI Taxonomy" id="83302"/>
    <lineage>
        <taxon>Bacteria</taxon>
        <taxon>Bacillati</taxon>
        <taxon>Actinomycetota</taxon>
        <taxon>Actinomycetes</taxon>
        <taxon>Streptosporangiales</taxon>
        <taxon>Streptosporangiaceae</taxon>
        <taxon>Microbispora</taxon>
    </lineage>
</organism>
<feature type="compositionally biased region" description="Gly residues" evidence="1">
    <location>
        <begin position="87"/>
        <end position="96"/>
    </location>
</feature>
<feature type="region of interest" description="Disordered" evidence="1">
    <location>
        <begin position="1"/>
        <end position="24"/>
    </location>
</feature>
<evidence type="ECO:0000313" key="2">
    <source>
        <dbReference type="EMBL" id="GIH43581.1"/>
    </source>
</evidence>
<evidence type="ECO:0000256" key="1">
    <source>
        <dbReference type="SAM" id="MobiDB-lite"/>
    </source>
</evidence>
<name>A0ABQ4G973_9ACTN</name>
<dbReference type="Proteomes" id="UP000603904">
    <property type="component" value="Unassembled WGS sequence"/>
</dbReference>
<keyword evidence="3" id="KW-1185">Reference proteome</keyword>
<accession>A0ABQ4G973</accession>
<evidence type="ECO:0000313" key="3">
    <source>
        <dbReference type="Proteomes" id="UP000603904"/>
    </source>
</evidence>